<dbReference type="AlphaFoldDB" id="L7EAZ9"/>
<dbReference type="PATRIC" id="fig|1134457.3.peg.603"/>
<proteinExistence type="predicted"/>
<sequence>MAKAISLDFSELYKSATIFYGFFQQQPDSRRDFAAPPHRIP</sequence>
<evidence type="ECO:0000313" key="1">
    <source>
        <dbReference type="EMBL" id="ELP56051.1"/>
    </source>
</evidence>
<dbReference type="Proteomes" id="UP000010932">
    <property type="component" value="Unassembled WGS sequence"/>
</dbReference>
<reference evidence="1 2" key="1">
    <citation type="journal article" date="2013" name="Genome Announc.">
        <title>Whole-Genome Sequence of Microcystis aeruginosa TAIHU98, a Nontoxic Bloom-Forming Strain Isolated from Taihu Lake, China.</title>
        <authorList>
            <person name="Yang C."/>
            <person name="Zhang W."/>
            <person name="Ren M."/>
            <person name="Song L."/>
            <person name="Li T."/>
            <person name="Zhao J."/>
        </authorList>
    </citation>
    <scope>NUCLEOTIDE SEQUENCE [LARGE SCALE GENOMIC DNA]</scope>
    <source>
        <strain evidence="1 2">TAIHU98</strain>
    </source>
</reference>
<evidence type="ECO:0000313" key="2">
    <source>
        <dbReference type="Proteomes" id="UP000010932"/>
    </source>
</evidence>
<protein>
    <submittedName>
        <fullName evidence="1">Uncharacterized protein</fullName>
    </submittedName>
</protein>
<accession>L7EAZ9</accession>
<name>L7EAZ9_MICAE</name>
<gene>
    <name evidence="1" type="ORF">O53_650</name>
</gene>
<comment type="caution">
    <text evidence="1">The sequence shown here is derived from an EMBL/GenBank/DDBJ whole genome shotgun (WGS) entry which is preliminary data.</text>
</comment>
<organism evidence="1 2">
    <name type="scientific">Microcystis aeruginosa TAIHU98</name>
    <dbReference type="NCBI Taxonomy" id="1134457"/>
    <lineage>
        <taxon>Bacteria</taxon>
        <taxon>Bacillati</taxon>
        <taxon>Cyanobacteriota</taxon>
        <taxon>Cyanophyceae</taxon>
        <taxon>Oscillatoriophycideae</taxon>
        <taxon>Chroococcales</taxon>
        <taxon>Microcystaceae</taxon>
        <taxon>Microcystis</taxon>
    </lineage>
</organism>
<dbReference type="EMBL" id="ANKQ01000001">
    <property type="protein sequence ID" value="ELP56051.1"/>
    <property type="molecule type" value="Genomic_DNA"/>
</dbReference>